<accession>A0A388TJS2</accession>
<feature type="transmembrane region" description="Helical" evidence="1">
    <location>
        <begin position="69"/>
        <end position="86"/>
    </location>
</feature>
<keyword evidence="3" id="KW-1185">Reference proteome</keyword>
<evidence type="ECO:0008006" key="4">
    <source>
        <dbReference type="Google" id="ProtNLM"/>
    </source>
</evidence>
<evidence type="ECO:0000313" key="2">
    <source>
        <dbReference type="EMBL" id="GBR77529.1"/>
    </source>
</evidence>
<dbReference type="EMBL" id="BGZP01000003">
    <property type="protein sequence ID" value="GBR77529.1"/>
    <property type="molecule type" value="Genomic_DNA"/>
</dbReference>
<evidence type="ECO:0000313" key="3">
    <source>
        <dbReference type="Proteomes" id="UP000282196"/>
    </source>
</evidence>
<name>A0A388TJS2_9BACT</name>
<comment type="caution">
    <text evidence="2">The sequence shown here is derived from an EMBL/GenBank/DDBJ whole genome shotgun (WGS) entry which is preliminary data.</text>
</comment>
<gene>
    <name evidence="2" type="ORF">RDn1_188</name>
</gene>
<reference evidence="2 3" key="1">
    <citation type="journal article" date="2019" name="ISME J.">
        <title>Genome analyses of uncultured TG2/ZB3 bacteria in 'Margulisbacteria' specifically attached to ectosymbiotic spirochetes of protists in the termite gut.</title>
        <authorList>
            <person name="Utami Y.D."/>
            <person name="Kuwahara H."/>
            <person name="Igai K."/>
            <person name="Murakami T."/>
            <person name="Sugaya K."/>
            <person name="Morikawa T."/>
            <person name="Nagura Y."/>
            <person name="Yuki M."/>
            <person name="Deevong P."/>
            <person name="Inoue T."/>
            <person name="Kihara K."/>
            <person name="Lo N."/>
            <person name="Yamada A."/>
            <person name="Ohkuma M."/>
            <person name="Hongoh Y."/>
        </authorList>
    </citation>
    <scope>NUCLEOTIDE SEQUENCE [LARGE SCALE GENOMIC DNA]</scope>
    <source>
        <strain evidence="2">RsDinE6-01</strain>
    </source>
</reference>
<proteinExistence type="predicted"/>
<keyword evidence="1" id="KW-1133">Transmembrane helix</keyword>
<dbReference type="AlphaFoldDB" id="A0A388TJS2"/>
<keyword evidence="1" id="KW-0472">Membrane</keyword>
<feature type="transmembrane region" description="Helical" evidence="1">
    <location>
        <begin position="92"/>
        <end position="111"/>
    </location>
</feature>
<evidence type="ECO:0000256" key="1">
    <source>
        <dbReference type="SAM" id="Phobius"/>
    </source>
</evidence>
<feature type="transmembrane region" description="Helical" evidence="1">
    <location>
        <begin position="5"/>
        <end position="24"/>
    </location>
</feature>
<feature type="transmembrane region" description="Helical" evidence="1">
    <location>
        <begin position="30"/>
        <end position="57"/>
    </location>
</feature>
<dbReference type="Proteomes" id="UP000282196">
    <property type="component" value="Unassembled WGS sequence"/>
</dbReference>
<keyword evidence="1" id="KW-0812">Transmembrane</keyword>
<feature type="transmembrane region" description="Helical" evidence="1">
    <location>
        <begin position="118"/>
        <end position="141"/>
    </location>
</feature>
<protein>
    <recommendedName>
        <fullName evidence="4">Rod shape-determining protein MreD</fullName>
    </recommendedName>
</protein>
<organism evidence="2 3">
    <name type="scientific">Candidatus Termititenax dinenymphae</name>
    <dbReference type="NCBI Taxonomy" id="2218523"/>
    <lineage>
        <taxon>Bacteria</taxon>
        <taxon>Bacillati</taxon>
        <taxon>Candidatus Margulisiibacteriota</taxon>
        <taxon>Candidatus Termititenacia</taxon>
        <taxon>Candidatus Termititenacales</taxon>
        <taxon>Candidatus Termititenacaceae</taxon>
        <taxon>Candidatus Termititenax</taxon>
    </lineage>
</organism>
<sequence>MIFLVYIPAVLTAYILQTTLLSGWPVRPDLLLIVFCFCLSGRSSKALLAGVLTGLFLDMVNGYGFYNTVLYSLVGLLCGFMPVSIFRDLQSLAFVNMIFGSLLLNVGYAILSRISLGIFIFLPLLSYLIVVVLDLIFFWLIDLFFVKGKYGLDE</sequence>